<dbReference type="EMBL" id="BQKY01000008">
    <property type="protein sequence ID" value="GJN91048.1"/>
    <property type="molecule type" value="Genomic_DNA"/>
</dbReference>
<dbReference type="Gene3D" id="1.10.10.750">
    <property type="entry name" value="Ypt/Rab-GAP domain of gyp1p, domain 1"/>
    <property type="match status" value="1"/>
</dbReference>
<feature type="domain" description="Rab-GAP TBC" evidence="2">
    <location>
        <begin position="1027"/>
        <end position="1211"/>
    </location>
</feature>
<feature type="region of interest" description="Disordered" evidence="1">
    <location>
        <begin position="906"/>
        <end position="955"/>
    </location>
</feature>
<feature type="compositionally biased region" description="Basic and acidic residues" evidence="1">
    <location>
        <begin position="384"/>
        <end position="393"/>
    </location>
</feature>
<dbReference type="GO" id="GO:0031267">
    <property type="term" value="F:small GTPase binding"/>
    <property type="evidence" value="ECO:0007669"/>
    <property type="project" value="TreeGrafter"/>
</dbReference>
<proteinExistence type="predicted"/>
<keyword evidence="4" id="KW-1185">Reference proteome</keyword>
<feature type="compositionally biased region" description="Low complexity" evidence="1">
    <location>
        <begin position="776"/>
        <end position="803"/>
    </location>
</feature>
<accession>A0AAV5GLF8</accession>
<dbReference type="InterPro" id="IPR050302">
    <property type="entry name" value="Rab_GAP_TBC_domain"/>
</dbReference>
<dbReference type="Gene3D" id="1.10.8.270">
    <property type="entry name" value="putative rabgap domain of human tbc1 domain family member 14 like domains"/>
    <property type="match status" value="1"/>
</dbReference>
<feature type="region of interest" description="Disordered" evidence="1">
    <location>
        <begin position="107"/>
        <end position="177"/>
    </location>
</feature>
<reference evidence="3 4" key="1">
    <citation type="submission" date="2021-12" db="EMBL/GenBank/DDBJ databases">
        <title>High titer production of polyol ester of fatty acids by Rhodotorula paludigena BS15 towards product separation-free biomass refinery.</title>
        <authorList>
            <person name="Mano J."/>
            <person name="Ono H."/>
            <person name="Tanaka T."/>
            <person name="Naito K."/>
            <person name="Sushida H."/>
            <person name="Ike M."/>
            <person name="Tokuyasu K."/>
            <person name="Kitaoka M."/>
        </authorList>
    </citation>
    <scope>NUCLEOTIDE SEQUENCE [LARGE SCALE GENOMIC DNA]</scope>
    <source>
        <strain evidence="3 4">BS15</strain>
    </source>
</reference>
<dbReference type="PANTHER" id="PTHR47219:SF9">
    <property type="entry name" value="GTPASE ACTIVATING PROTEIN AND CENTROSOME-ASSOCIATED, ISOFORM B"/>
    <property type="match status" value="1"/>
</dbReference>
<sequence length="1284" mass="137491">MAQQHASVNVLPLAPAAAPKPLASVPTFPLSPAELQRWNRFANKGGIGKAKAKVDRVSEDGERDLMFLQGDMIIVLMELGEARYLILASGNSPNLAGGFVSPRYPTHSTSASPSFRYGAPSPAPSMTSTATTRTPSLLTSPYSDFADRDADESASSASGHGGSHRYGPFTPDQAAGAWDPRIVHGDAPDSVDLRTGQLETLVEGKEMRPDPTPTTDTFPLHSFPMPAATDSPYALPREPSLAPTPYSSPDVPTDRRRAEPPPSALQPAAGAVRRASHVLSPAGVPVPAQREDPRSAFSFSPNSSIASTLPPSVLSATDLYARREQPKSSDSTDGSAGTSGPNTPGDDPTLAFIFDSYRYSRVNSEMSLAGRGGQSLSEPSSPVVERHARRPSEAVEELADSSADFSWEMPPPSLRPFGAASQLRSRLESSDQQLEPPALASAPLAGADRLASDSFASSSLDGVRIPRMSEIFPRSSTGDSLASIRSGESSSLDLSGLGIGRRGSDDPTARYAMWAPATPTKDWSPRRASGTPESRASAISRRLSRPDEEVLRSPDSAGATPTRPRASPRRQSVPELWSPPRSQVLEPEALGMASLSSREDDVTPPRRQRQASVPVTDAQHLEHDLDASRRLFHSFFQPPQELVDAAASAARAGGRAPAAPAVHDLPSSPRQETPSRPHRKSVKGLKISEPIVPGAQTVAPLWRSQGDASPIQQALPHERGWGEDNVFVSSRTSIQLPPHVAVVDASPSSARIYRTQRTQDDISPFPHAASMARSHTTGSSPSPATASPQTFASAASSPATGSFEDPRPSFDAPHRSGSGAGGPNKLRKALHRTKSSPSLSHHANASSVSLGANQPLPVRQLDEGVDRQIDYSTGISHKDLEEETVHVGKSEFEMVKPYAALLAQAGEEEPSPSLPAHAPSELSSPRPSTSSHRDALVTPRRPAPPSHSTTDISQHSYATAYTAIPEYGRSAASLSHFSPPTPASVEGGGRALDDYRSKEAKWLQALSSMSPSQVRKSKKLRALAQAGVPSSVRGKVWAFLAEAEVDKREGLYQTLCDLGRAPLPLEVEHDLRAVFDHPQFAEGAAGLNDLSCVLQALSRFDPKLGYYPGLASVIALLLTQMPAESAFWTLVSLVKNYALRQYFPSSKAELRVETLAFEYLLDAAEPKIGKRLREAAIPPVEYLSTWHSTLFLSILPHATVLRLVDILFFDPKAHYRIALALLDLSHFDDRLSFPSRDAILNHLLAPPPSAFEPALLIPAVATIKVSDDKVKKAHKKAAQAILRA</sequence>
<feature type="compositionally biased region" description="Basic residues" evidence="1">
    <location>
        <begin position="825"/>
        <end position="834"/>
    </location>
</feature>
<feature type="compositionally biased region" description="Polar residues" evidence="1">
    <location>
        <begin position="946"/>
        <end position="955"/>
    </location>
</feature>
<protein>
    <recommendedName>
        <fullName evidence="2">Rab-GAP TBC domain-containing protein</fullName>
    </recommendedName>
</protein>
<feature type="compositionally biased region" description="Polar residues" evidence="1">
    <location>
        <begin position="297"/>
        <end position="310"/>
    </location>
</feature>
<feature type="region of interest" description="Disordered" evidence="1">
    <location>
        <begin position="471"/>
        <end position="619"/>
    </location>
</feature>
<dbReference type="Gene3D" id="1.10.472.80">
    <property type="entry name" value="Ypt/Rab-GAP domain of gyp1p, domain 3"/>
    <property type="match status" value="1"/>
</dbReference>
<feature type="region of interest" description="Disordered" evidence="1">
    <location>
        <begin position="204"/>
        <end position="310"/>
    </location>
</feature>
<dbReference type="InterPro" id="IPR000195">
    <property type="entry name" value="Rab-GAP-TBC_dom"/>
</dbReference>
<feature type="compositionally biased region" description="Low complexity" evidence="1">
    <location>
        <begin position="483"/>
        <end position="496"/>
    </location>
</feature>
<feature type="region of interest" description="Disordered" evidence="1">
    <location>
        <begin position="322"/>
        <end position="349"/>
    </location>
</feature>
<feature type="compositionally biased region" description="Basic and acidic residues" evidence="1">
    <location>
        <begin position="804"/>
        <end position="814"/>
    </location>
</feature>
<evidence type="ECO:0000259" key="2">
    <source>
        <dbReference type="PROSITE" id="PS50086"/>
    </source>
</evidence>
<feature type="compositionally biased region" description="Low complexity" evidence="1">
    <location>
        <begin position="328"/>
        <end position="340"/>
    </location>
</feature>
<feature type="compositionally biased region" description="Low complexity" evidence="1">
    <location>
        <begin position="646"/>
        <end position="661"/>
    </location>
</feature>
<feature type="region of interest" description="Disordered" evidence="1">
    <location>
        <begin position="368"/>
        <end position="435"/>
    </location>
</feature>
<dbReference type="Pfam" id="PF00566">
    <property type="entry name" value="RabGAP-TBC"/>
    <property type="match status" value="1"/>
</dbReference>
<dbReference type="SMART" id="SM00164">
    <property type="entry name" value="TBC"/>
    <property type="match status" value="1"/>
</dbReference>
<gene>
    <name evidence="3" type="ORF">Rhopal_004063-T1</name>
</gene>
<dbReference type="GO" id="GO:0005096">
    <property type="term" value="F:GTPase activator activity"/>
    <property type="evidence" value="ECO:0007669"/>
    <property type="project" value="TreeGrafter"/>
</dbReference>
<feature type="compositionally biased region" description="Low complexity" evidence="1">
    <location>
        <begin position="124"/>
        <end position="144"/>
    </location>
</feature>
<dbReference type="Proteomes" id="UP001342314">
    <property type="component" value="Unassembled WGS sequence"/>
</dbReference>
<feature type="compositionally biased region" description="Low complexity" evidence="1">
    <location>
        <begin position="919"/>
        <end position="930"/>
    </location>
</feature>
<dbReference type="SUPFAM" id="SSF47923">
    <property type="entry name" value="Ypt/Rab-GAP domain of gyp1p"/>
    <property type="match status" value="2"/>
</dbReference>
<feature type="region of interest" description="Disordered" evidence="1">
    <location>
        <begin position="646"/>
        <end position="682"/>
    </location>
</feature>
<feature type="compositionally biased region" description="Polar residues" evidence="1">
    <location>
        <begin position="835"/>
        <end position="852"/>
    </location>
</feature>
<name>A0AAV5GLF8_9BASI</name>
<evidence type="ECO:0000256" key="1">
    <source>
        <dbReference type="SAM" id="MobiDB-lite"/>
    </source>
</evidence>
<dbReference type="InterPro" id="IPR035969">
    <property type="entry name" value="Rab-GAP_TBC_sf"/>
</dbReference>
<evidence type="ECO:0000313" key="4">
    <source>
        <dbReference type="Proteomes" id="UP001342314"/>
    </source>
</evidence>
<dbReference type="PROSITE" id="PS50086">
    <property type="entry name" value="TBC_RABGAP"/>
    <property type="match status" value="1"/>
</dbReference>
<comment type="caution">
    <text evidence="3">The sequence shown here is derived from an EMBL/GenBank/DDBJ whole genome shotgun (WGS) entry which is preliminary data.</text>
</comment>
<dbReference type="PANTHER" id="PTHR47219">
    <property type="entry name" value="RAB GTPASE-ACTIVATING PROTEIN 1-LIKE"/>
    <property type="match status" value="1"/>
</dbReference>
<feature type="region of interest" description="Disordered" evidence="1">
    <location>
        <begin position="757"/>
        <end position="864"/>
    </location>
</feature>
<evidence type="ECO:0000313" key="3">
    <source>
        <dbReference type="EMBL" id="GJN91048.1"/>
    </source>
</evidence>
<organism evidence="3 4">
    <name type="scientific">Rhodotorula paludigena</name>
    <dbReference type="NCBI Taxonomy" id="86838"/>
    <lineage>
        <taxon>Eukaryota</taxon>
        <taxon>Fungi</taxon>
        <taxon>Dikarya</taxon>
        <taxon>Basidiomycota</taxon>
        <taxon>Pucciniomycotina</taxon>
        <taxon>Microbotryomycetes</taxon>
        <taxon>Sporidiobolales</taxon>
        <taxon>Sporidiobolaceae</taxon>
        <taxon>Rhodotorula</taxon>
    </lineage>
</organism>